<sequence length="278" mass="30500">MLDALSPLSQMPFAEHLGVLLAKAELVPPDDWRAQAALPVGILFLLGGVFMLLRSNLGTRRAYLLQASCFFGFMVFMGAFWAFGVPGSAQYAGPTSLPGQPPGFMEPDWVAFAPDSQVAEMPEYEVVQDFPEGFQPVPADFEGQWDASADEGVDEIINFFATEEAGELTEATWADDPEFTTAVAMAENDRPIVAAQVREIDEDTGEADPEGDSYFAFAFYDPGSPGLPAQMIILLGLIGFVLHVLLLGWDEREERRRRERDLADEEAEDADERVPTPA</sequence>
<feature type="transmembrane region" description="Helical" evidence="2">
    <location>
        <begin position="62"/>
        <end position="83"/>
    </location>
</feature>
<reference evidence="3 4" key="1">
    <citation type="submission" date="2019-01" db="EMBL/GenBank/DDBJ databases">
        <title>Egibacter rhizosphaerae EGI 80759T.</title>
        <authorList>
            <person name="Chen D.-D."/>
            <person name="Tian Y."/>
            <person name="Jiao J.-Y."/>
            <person name="Zhang X.-T."/>
            <person name="Zhang Y.-G."/>
            <person name="Zhang Y."/>
            <person name="Xiao M."/>
            <person name="Shu W.-S."/>
            <person name="Li W.-J."/>
        </authorList>
    </citation>
    <scope>NUCLEOTIDE SEQUENCE [LARGE SCALE GENOMIC DNA]</scope>
    <source>
        <strain evidence="3 4">EGI 80759</strain>
    </source>
</reference>
<evidence type="ECO:0000256" key="1">
    <source>
        <dbReference type="SAM" id="MobiDB-lite"/>
    </source>
</evidence>
<dbReference type="AlphaFoldDB" id="A0A411YGS0"/>
<feature type="region of interest" description="Disordered" evidence="1">
    <location>
        <begin position="253"/>
        <end position="278"/>
    </location>
</feature>
<dbReference type="RefSeq" id="WP_131155338.1">
    <property type="nucleotide sequence ID" value="NZ_CP036402.1"/>
</dbReference>
<dbReference type="EMBL" id="CP036402">
    <property type="protein sequence ID" value="QBI20341.1"/>
    <property type="molecule type" value="Genomic_DNA"/>
</dbReference>
<protein>
    <submittedName>
        <fullName evidence="3">Uncharacterized protein</fullName>
    </submittedName>
</protein>
<name>A0A411YGS0_9ACTN</name>
<dbReference type="KEGG" id="erz:ER308_12710"/>
<feature type="transmembrane region" description="Helical" evidence="2">
    <location>
        <begin position="229"/>
        <end position="249"/>
    </location>
</feature>
<organism evidence="3 4">
    <name type="scientific">Egibacter rhizosphaerae</name>
    <dbReference type="NCBI Taxonomy" id="1670831"/>
    <lineage>
        <taxon>Bacteria</taxon>
        <taxon>Bacillati</taxon>
        <taxon>Actinomycetota</taxon>
        <taxon>Nitriliruptoria</taxon>
        <taxon>Egibacterales</taxon>
        <taxon>Egibacteraceae</taxon>
        <taxon>Egibacter</taxon>
    </lineage>
</organism>
<gene>
    <name evidence="3" type="ORF">ER308_12710</name>
</gene>
<keyword evidence="2" id="KW-0472">Membrane</keyword>
<dbReference type="OrthoDB" id="5241756at2"/>
<evidence type="ECO:0000313" key="3">
    <source>
        <dbReference type="EMBL" id="QBI20341.1"/>
    </source>
</evidence>
<feature type="transmembrane region" description="Helical" evidence="2">
    <location>
        <begin position="36"/>
        <end position="53"/>
    </location>
</feature>
<accession>A0A411YGS0</accession>
<evidence type="ECO:0000256" key="2">
    <source>
        <dbReference type="SAM" id="Phobius"/>
    </source>
</evidence>
<dbReference type="Proteomes" id="UP000291469">
    <property type="component" value="Chromosome"/>
</dbReference>
<evidence type="ECO:0000313" key="4">
    <source>
        <dbReference type="Proteomes" id="UP000291469"/>
    </source>
</evidence>
<feature type="compositionally biased region" description="Acidic residues" evidence="1">
    <location>
        <begin position="262"/>
        <end position="271"/>
    </location>
</feature>
<proteinExistence type="predicted"/>
<keyword evidence="2" id="KW-1133">Transmembrane helix</keyword>
<keyword evidence="4" id="KW-1185">Reference proteome</keyword>
<keyword evidence="2" id="KW-0812">Transmembrane</keyword>